<reference evidence="1" key="1">
    <citation type="journal article" date="2020" name="Stud. Mycol.">
        <title>101 Dothideomycetes genomes: a test case for predicting lifestyles and emergence of pathogens.</title>
        <authorList>
            <person name="Haridas S."/>
            <person name="Albert R."/>
            <person name="Binder M."/>
            <person name="Bloem J."/>
            <person name="Labutti K."/>
            <person name="Salamov A."/>
            <person name="Andreopoulos B."/>
            <person name="Baker S."/>
            <person name="Barry K."/>
            <person name="Bills G."/>
            <person name="Bluhm B."/>
            <person name="Cannon C."/>
            <person name="Castanera R."/>
            <person name="Culley D."/>
            <person name="Daum C."/>
            <person name="Ezra D."/>
            <person name="Gonzalez J."/>
            <person name="Henrissat B."/>
            <person name="Kuo A."/>
            <person name="Liang C."/>
            <person name="Lipzen A."/>
            <person name="Lutzoni F."/>
            <person name="Magnuson J."/>
            <person name="Mondo S."/>
            <person name="Nolan M."/>
            <person name="Ohm R."/>
            <person name="Pangilinan J."/>
            <person name="Park H.-J."/>
            <person name="Ramirez L."/>
            <person name="Alfaro M."/>
            <person name="Sun H."/>
            <person name="Tritt A."/>
            <person name="Yoshinaga Y."/>
            <person name="Zwiers L.-H."/>
            <person name="Turgeon B."/>
            <person name="Goodwin S."/>
            <person name="Spatafora J."/>
            <person name="Crous P."/>
            <person name="Grigoriev I."/>
        </authorList>
    </citation>
    <scope>NUCLEOTIDE SEQUENCE</scope>
    <source>
        <strain evidence="1">CBS 175.79</strain>
    </source>
</reference>
<sequence>MACHADNRAGGLSLLAGRRLRCRGCARCMLAQMTEGVLRNKHITSLQDRYLGEIGGSKPHRVKSTQFRSSQVEERLDACEYLSHQPGEEGRQIFEGKFRGKKRKKKRKRKKAPMMIWRRCWMNDQIEFLRQTFYWDSGEFWRQKGNWASCEISRLSIDQHREQAVGSRVPTQGTVGRYCPLHGASAVREGGTVCTHPPPFHP</sequence>
<evidence type="ECO:0000313" key="1">
    <source>
        <dbReference type="EMBL" id="KAF2015547.1"/>
    </source>
</evidence>
<name>A0A6A5XRT1_9PLEO</name>
<proteinExistence type="predicted"/>
<evidence type="ECO:0000313" key="2">
    <source>
        <dbReference type="Proteomes" id="UP000799778"/>
    </source>
</evidence>
<dbReference type="AlphaFoldDB" id="A0A6A5XRT1"/>
<gene>
    <name evidence="1" type="ORF">BU24DRAFT_180389</name>
</gene>
<dbReference type="RefSeq" id="XP_033383886.1">
    <property type="nucleotide sequence ID" value="XM_033521609.1"/>
</dbReference>
<protein>
    <submittedName>
        <fullName evidence="1">Uncharacterized protein</fullName>
    </submittedName>
</protein>
<dbReference type="EMBL" id="ML978069">
    <property type="protein sequence ID" value="KAF2015547.1"/>
    <property type="molecule type" value="Genomic_DNA"/>
</dbReference>
<organism evidence="1 2">
    <name type="scientific">Aaosphaeria arxii CBS 175.79</name>
    <dbReference type="NCBI Taxonomy" id="1450172"/>
    <lineage>
        <taxon>Eukaryota</taxon>
        <taxon>Fungi</taxon>
        <taxon>Dikarya</taxon>
        <taxon>Ascomycota</taxon>
        <taxon>Pezizomycotina</taxon>
        <taxon>Dothideomycetes</taxon>
        <taxon>Pleosporomycetidae</taxon>
        <taxon>Pleosporales</taxon>
        <taxon>Pleosporales incertae sedis</taxon>
        <taxon>Aaosphaeria</taxon>
    </lineage>
</organism>
<keyword evidence="2" id="KW-1185">Reference proteome</keyword>
<dbReference type="GeneID" id="54279006"/>
<accession>A0A6A5XRT1</accession>
<dbReference type="Proteomes" id="UP000799778">
    <property type="component" value="Unassembled WGS sequence"/>
</dbReference>